<keyword evidence="4" id="KW-1185">Reference proteome</keyword>
<dbReference type="AlphaFoldDB" id="A0A3D8Q1G6"/>
<reference evidence="4" key="1">
    <citation type="submission" date="2017-11" db="EMBL/GenBank/DDBJ databases">
        <authorList>
            <person name="Zhu W."/>
        </authorList>
    </citation>
    <scope>NUCLEOTIDE SEQUENCE [LARGE SCALE GENOMIC DNA]</scope>
    <source>
        <strain evidence="4">CAU 1183</strain>
    </source>
</reference>
<protein>
    <recommendedName>
        <fullName evidence="2">DUF4179 domain-containing protein</fullName>
    </recommendedName>
</protein>
<name>A0A3D8Q1G6_9BACI</name>
<evidence type="ECO:0000313" key="3">
    <source>
        <dbReference type="EMBL" id="RDW21872.1"/>
    </source>
</evidence>
<feature type="transmembrane region" description="Helical" evidence="1">
    <location>
        <begin position="45"/>
        <end position="63"/>
    </location>
</feature>
<evidence type="ECO:0000256" key="1">
    <source>
        <dbReference type="SAM" id="Phobius"/>
    </source>
</evidence>
<feature type="domain" description="DUF4179" evidence="2">
    <location>
        <begin position="43"/>
        <end position="126"/>
    </location>
</feature>
<keyword evidence="1" id="KW-1133">Transmembrane helix</keyword>
<sequence length="430" mass="48360">MNNARKRLAEEKKRLDLIHAPEELEARLRNKLNTTPNRRKRMPSMWKLAAVALVMIVIISYQYNAFAYYGKKLLGFDEVISGTIRELNNEGMGQIVDERTTFENGTELTIDGIMTDANQLIMYYTLTNPNGVGDYDTEMFRPFNITGFLTNSHLESGTSLLNDDQTELKGVLTFEPVSPFSKELTLHFWQGLEGGQMLELEQRISFTYDPNKAIKTEIKQAIKQTFTADQGKITFNWITASPMLTVIEGKLNVDNFDRTQLGLDGIELIANGKRVDIIGSGSRSGLLGRNFDIRYDALPKQLESLELVIKAFVGYQTLNENLPLTSLGDKAFMLDDKELWIKAVSETSDGIEITIASGYDVLLDGVSIGSKDGMTPLSTTIGQIDAKQENGEIMKERTLVFDTSEKPEYLHIQGMHVTKQYNEVIEIPID</sequence>
<comment type="caution">
    <text evidence="3">The sequence shown here is derived from an EMBL/GenBank/DDBJ whole genome shotgun (WGS) entry which is preliminary data.</text>
</comment>
<dbReference type="EMBL" id="PIOC01000002">
    <property type="protein sequence ID" value="RDW21872.1"/>
    <property type="molecule type" value="Genomic_DNA"/>
</dbReference>
<dbReference type="OrthoDB" id="2961302at2"/>
<keyword evidence="1" id="KW-0812">Transmembrane</keyword>
<evidence type="ECO:0000313" key="4">
    <source>
        <dbReference type="Proteomes" id="UP000257143"/>
    </source>
</evidence>
<dbReference type="Pfam" id="PF13786">
    <property type="entry name" value="DUF4179"/>
    <property type="match status" value="1"/>
</dbReference>
<evidence type="ECO:0000259" key="2">
    <source>
        <dbReference type="Pfam" id="PF13786"/>
    </source>
</evidence>
<dbReference type="InterPro" id="IPR025436">
    <property type="entry name" value="DUF4179"/>
</dbReference>
<gene>
    <name evidence="3" type="ORF">CWR48_02210</name>
</gene>
<accession>A0A3D8Q1G6</accession>
<organism evidence="3 4">
    <name type="scientific">Oceanobacillus arenosus</name>
    <dbReference type="NCBI Taxonomy" id="1229153"/>
    <lineage>
        <taxon>Bacteria</taxon>
        <taxon>Bacillati</taxon>
        <taxon>Bacillota</taxon>
        <taxon>Bacilli</taxon>
        <taxon>Bacillales</taxon>
        <taxon>Bacillaceae</taxon>
        <taxon>Oceanobacillus</taxon>
    </lineage>
</organism>
<dbReference type="Proteomes" id="UP000257143">
    <property type="component" value="Unassembled WGS sequence"/>
</dbReference>
<keyword evidence="1" id="KW-0472">Membrane</keyword>
<proteinExistence type="predicted"/>